<dbReference type="InterPro" id="IPR016174">
    <property type="entry name" value="Di-haem_cyt_TM"/>
</dbReference>
<evidence type="ECO:0000256" key="1">
    <source>
        <dbReference type="ARBA" id="ARBA00004651"/>
    </source>
</evidence>
<evidence type="ECO:0000256" key="5">
    <source>
        <dbReference type="ARBA" id="ARBA00023136"/>
    </source>
</evidence>
<dbReference type="SUPFAM" id="SSF81342">
    <property type="entry name" value="Transmembrane di-heme cytochromes"/>
    <property type="match status" value="1"/>
</dbReference>
<dbReference type="GO" id="GO:0020037">
    <property type="term" value="F:heme binding"/>
    <property type="evidence" value="ECO:0007669"/>
    <property type="project" value="TreeGrafter"/>
</dbReference>
<reference evidence="9" key="1">
    <citation type="submission" date="2016-12" db="EMBL/GenBank/DDBJ databases">
        <authorList>
            <person name="Varghese N."/>
            <person name="Submissions S."/>
        </authorList>
    </citation>
    <scope>NUCLEOTIDE SEQUENCE [LARGE SCALE GENOMIC DNA]</scope>
    <source>
        <strain evidence="9">DSM 18830</strain>
    </source>
</reference>
<dbReference type="PANTHER" id="PTHR30485">
    <property type="entry name" value="NI/FE-HYDROGENASE 1 B-TYPE CYTOCHROME SUBUNIT"/>
    <property type="match status" value="1"/>
</dbReference>
<evidence type="ECO:0000313" key="8">
    <source>
        <dbReference type="EMBL" id="SHO74095.1"/>
    </source>
</evidence>
<dbReference type="PANTHER" id="PTHR30485:SF0">
    <property type="entry name" value="NI_FE-HYDROGENASE 1 B-TYPE CYTOCHROME SUBUNIT-RELATED"/>
    <property type="match status" value="1"/>
</dbReference>
<evidence type="ECO:0000256" key="6">
    <source>
        <dbReference type="SAM" id="Phobius"/>
    </source>
</evidence>
<gene>
    <name evidence="8" type="ORF">SAMN05443547_2478</name>
</gene>
<protein>
    <submittedName>
        <fullName evidence="8">Cytochrome b561</fullName>
    </submittedName>
</protein>
<sequence>MCFLNKKSENLFLHLSNIKSNIMETRNYSKVYRILHWLIAISFILLFVTIFLRKTWMEKNHVAAIIQAFLADKGYPALPEVDAILLAKKIRKPMWDWHIYLGYVLTGLYCIRLAVPFFGEMKFSSPFKAGLDTKTKFQYWVYLVFYACTAVSLITGLIIEFGPKDYKKPMEEIHELSLYYLLGFMILHFGGVLIAELTSNKGLVSRIISGSRKE</sequence>
<dbReference type="EMBL" id="FRYK01000005">
    <property type="protein sequence ID" value="SHO74095.1"/>
    <property type="molecule type" value="Genomic_DNA"/>
</dbReference>
<keyword evidence="9" id="KW-1185">Reference proteome</keyword>
<dbReference type="AlphaFoldDB" id="A0A1M7ZYZ9"/>
<dbReference type="STRING" id="416016.SAMN05443547_2478"/>
<dbReference type="InterPro" id="IPR051542">
    <property type="entry name" value="Hydrogenase_cytochrome"/>
</dbReference>
<evidence type="ECO:0000256" key="2">
    <source>
        <dbReference type="ARBA" id="ARBA00022475"/>
    </source>
</evidence>
<feature type="transmembrane region" description="Helical" evidence="6">
    <location>
        <begin position="97"/>
        <end position="119"/>
    </location>
</feature>
<keyword evidence="5 6" id="KW-0472">Membrane</keyword>
<dbReference type="GO" id="GO:0009055">
    <property type="term" value="F:electron transfer activity"/>
    <property type="evidence" value="ECO:0007669"/>
    <property type="project" value="InterPro"/>
</dbReference>
<organism evidence="8 9">
    <name type="scientific">Flavobacterium cucumis</name>
    <dbReference type="NCBI Taxonomy" id="416016"/>
    <lineage>
        <taxon>Bacteria</taxon>
        <taxon>Pseudomonadati</taxon>
        <taxon>Bacteroidota</taxon>
        <taxon>Flavobacteriia</taxon>
        <taxon>Flavobacteriales</taxon>
        <taxon>Flavobacteriaceae</taxon>
        <taxon>Flavobacterium</taxon>
    </lineage>
</organism>
<feature type="transmembrane region" description="Helical" evidence="6">
    <location>
        <begin position="34"/>
        <end position="52"/>
    </location>
</feature>
<keyword evidence="3 6" id="KW-0812">Transmembrane</keyword>
<evidence type="ECO:0000256" key="4">
    <source>
        <dbReference type="ARBA" id="ARBA00022989"/>
    </source>
</evidence>
<feature type="domain" description="Cytochrome b561 bacterial/Ni-hydrogenase" evidence="7">
    <location>
        <begin position="27"/>
        <end position="210"/>
    </location>
</feature>
<keyword evidence="4 6" id="KW-1133">Transmembrane helix</keyword>
<proteinExistence type="predicted"/>
<accession>A0A1M7ZYZ9</accession>
<dbReference type="Gene3D" id="1.20.950.20">
    <property type="entry name" value="Transmembrane di-heme cytochromes, Chain C"/>
    <property type="match status" value="1"/>
</dbReference>
<dbReference type="InterPro" id="IPR011577">
    <property type="entry name" value="Cyt_b561_bac/Ni-Hgenase"/>
</dbReference>
<feature type="transmembrane region" description="Helical" evidence="6">
    <location>
        <begin position="139"/>
        <end position="158"/>
    </location>
</feature>
<dbReference type="GO" id="GO:0022904">
    <property type="term" value="P:respiratory electron transport chain"/>
    <property type="evidence" value="ECO:0007669"/>
    <property type="project" value="InterPro"/>
</dbReference>
<name>A0A1M7ZYZ9_9FLAO</name>
<dbReference type="Proteomes" id="UP000184611">
    <property type="component" value="Unassembled WGS sequence"/>
</dbReference>
<feature type="transmembrane region" description="Helical" evidence="6">
    <location>
        <begin position="178"/>
        <end position="195"/>
    </location>
</feature>
<evidence type="ECO:0000313" key="9">
    <source>
        <dbReference type="Proteomes" id="UP000184611"/>
    </source>
</evidence>
<keyword evidence="2" id="KW-1003">Cell membrane</keyword>
<dbReference type="GO" id="GO:0005886">
    <property type="term" value="C:plasma membrane"/>
    <property type="evidence" value="ECO:0007669"/>
    <property type="project" value="UniProtKB-SubCell"/>
</dbReference>
<comment type="subcellular location">
    <subcellularLocation>
        <location evidence="1">Cell membrane</location>
        <topology evidence="1">Multi-pass membrane protein</topology>
    </subcellularLocation>
</comment>
<dbReference type="Pfam" id="PF01292">
    <property type="entry name" value="Ni_hydr_CYTB"/>
    <property type="match status" value="1"/>
</dbReference>
<evidence type="ECO:0000259" key="7">
    <source>
        <dbReference type="Pfam" id="PF01292"/>
    </source>
</evidence>
<evidence type="ECO:0000256" key="3">
    <source>
        <dbReference type="ARBA" id="ARBA00022692"/>
    </source>
</evidence>